<keyword evidence="1 2" id="KW-0732">Signal</keyword>
<feature type="chain" id="PRO_5037340924" description="VCBS repeat protein" evidence="2">
    <location>
        <begin position="32"/>
        <end position="279"/>
    </location>
</feature>
<dbReference type="Proteomes" id="UP000647241">
    <property type="component" value="Unassembled WGS sequence"/>
</dbReference>
<comment type="caution">
    <text evidence="3">The sequence shown here is derived from an EMBL/GenBank/DDBJ whole genome shotgun (WGS) entry which is preliminary data.</text>
</comment>
<evidence type="ECO:0008006" key="5">
    <source>
        <dbReference type="Google" id="ProtNLM"/>
    </source>
</evidence>
<evidence type="ECO:0000313" key="4">
    <source>
        <dbReference type="Proteomes" id="UP000647241"/>
    </source>
</evidence>
<dbReference type="PANTHER" id="PTHR46580:SF4">
    <property type="entry name" value="ATP_GTP-BINDING PROTEIN"/>
    <property type="match status" value="1"/>
</dbReference>
<reference evidence="3" key="2">
    <citation type="submission" date="2020-09" db="EMBL/GenBank/DDBJ databases">
        <authorList>
            <person name="Sun Q."/>
            <person name="Zhou Y."/>
        </authorList>
    </citation>
    <scope>NUCLEOTIDE SEQUENCE</scope>
    <source>
        <strain evidence="3">CGMCC 1.12997</strain>
    </source>
</reference>
<dbReference type="PANTHER" id="PTHR46580">
    <property type="entry name" value="SENSOR KINASE-RELATED"/>
    <property type="match status" value="1"/>
</dbReference>
<keyword evidence="4" id="KW-1185">Reference proteome</keyword>
<accession>A0A917H234</accession>
<feature type="signal peptide" evidence="2">
    <location>
        <begin position="1"/>
        <end position="31"/>
    </location>
</feature>
<reference evidence="3" key="1">
    <citation type="journal article" date="2014" name="Int. J. Syst. Evol. Microbiol.">
        <title>Complete genome sequence of Corynebacterium casei LMG S-19264T (=DSM 44701T), isolated from a smear-ripened cheese.</title>
        <authorList>
            <consortium name="US DOE Joint Genome Institute (JGI-PGF)"/>
            <person name="Walter F."/>
            <person name="Albersmeier A."/>
            <person name="Kalinowski J."/>
            <person name="Ruckert C."/>
        </authorList>
    </citation>
    <scope>NUCLEOTIDE SEQUENCE</scope>
    <source>
        <strain evidence="3">CGMCC 1.12997</strain>
    </source>
</reference>
<dbReference type="SUPFAM" id="SSF69318">
    <property type="entry name" value="Integrin alpha N-terminal domain"/>
    <property type="match status" value="1"/>
</dbReference>
<dbReference type="EMBL" id="BMGT01000001">
    <property type="protein sequence ID" value="GGG65096.1"/>
    <property type="molecule type" value="Genomic_DNA"/>
</dbReference>
<gene>
    <name evidence="3" type="ORF">GCM10011585_03400</name>
</gene>
<protein>
    <recommendedName>
        <fullName evidence="5">VCBS repeat protein</fullName>
    </recommendedName>
</protein>
<evidence type="ECO:0000256" key="2">
    <source>
        <dbReference type="SAM" id="SignalP"/>
    </source>
</evidence>
<evidence type="ECO:0000313" key="3">
    <source>
        <dbReference type="EMBL" id="GGG65096.1"/>
    </source>
</evidence>
<organism evidence="3 4">
    <name type="scientific">Edaphobacter dinghuensis</name>
    <dbReference type="NCBI Taxonomy" id="1560005"/>
    <lineage>
        <taxon>Bacteria</taxon>
        <taxon>Pseudomonadati</taxon>
        <taxon>Acidobacteriota</taxon>
        <taxon>Terriglobia</taxon>
        <taxon>Terriglobales</taxon>
        <taxon>Acidobacteriaceae</taxon>
        <taxon>Edaphobacter</taxon>
    </lineage>
</organism>
<dbReference type="Pfam" id="PF13517">
    <property type="entry name" value="FG-GAP_3"/>
    <property type="match status" value="2"/>
</dbReference>
<evidence type="ECO:0000256" key="1">
    <source>
        <dbReference type="ARBA" id="ARBA00022729"/>
    </source>
</evidence>
<dbReference type="RefSeq" id="WP_188552426.1">
    <property type="nucleotide sequence ID" value="NZ_BMGT01000001.1"/>
</dbReference>
<sequence>MFRTVIRHSSGVFLLAAIAAVAGLVPTPAWAVKPGALAAVAPGASASGASAAPPAAADSDDDDNVTSRLTVIGDFNHDGIADMAQAVPAAGEHSGPAVLTVSLGQADGTFKPLASIPLPGRNPTDVAIGDFNQDGIPDLLVGDDDGTLTLLLNDGTGKMASAGVVAHLSSVVSIAVGDFNHDGVLDVAVSDWRASSVAILLGTGKGSFRSAGSFPMRMPGKTPHITVADFNGDGILDLAVVYDDDDGDTYDVMLGDGKGSFIFAPSLSLSRDPNSHCVT</sequence>
<dbReference type="AlphaFoldDB" id="A0A917H234"/>
<dbReference type="Gene3D" id="2.130.10.130">
    <property type="entry name" value="Integrin alpha, N-terminal"/>
    <property type="match status" value="2"/>
</dbReference>
<proteinExistence type="predicted"/>
<dbReference type="InterPro" id="IPR013517">
    <property type="entry name" value="FG-GAP"/>
</dbReference>
<name>A0A917H234_9BACT</name>
<dbReference type="InterPro" id="IPR028994">
    <property type="entry name" value="Integrin_alpha_N"/>
</dbReference>